<keyword evidence="5 13" id="KW-1003">Cell membrane</keyword>
<feature type="transmembrane region" description="Helical" evidence="13">
    <location>
        <begin position="190"/>
        <end position="212"/>
    </location>
</feature>
<protein>
    <recommendedName>
        <fullName evidence="3 13">Flagellar biosynthetic protein FlhB</fullName>
    </recommendedName>
</protein>
<comment type="caution">
    <text evidence="15">The sequence shown here is derived from an EMBL/GenBank/DDBJ whole genome shotgun (WGS) entry which is preliminary data.</text>
</comment>
<keyword evidence="15" id="KW-0969">Cilium</keyword>
<keyword evidence="8 13" id="KW-0653">Protein transport</keyword>
<sequence length="380" mass="41252">MADGAEHEDKTERPSDKRLQDAREKGDVPRSRDLSGALVVLAGASVLLANSSQMYTHMHNIYAFGLSYSRDALFSDRLPARVLYQVLREMLAILTPVFAATLMAAVGATVAIGGLNFSSEALIPKFERLDPIAGFGKLFALNGLIELAKSLLKVVFIGCAMALLLRHDIPDVMATGSGSIGAGIGESLTLVAHAAMLFAVVLGVLGGADAVWQRIDYGRRNRMTKQEVKDEHKDMEGSPQLKGRIRSMQIQIARRRMIQEVPKADVIVVNPTHFAVALRYDDARMRAPRVVAKGVDVIAQQIRLVAAAHNVPLVEAPPLARALYATTELGQEIPAALYVAVAQILAYVYQLKQATQYGGPAPTVPKPDIDPELQGRYREP</sequence>
<evidence type="ECO:0000256" key="2">
    <source>
        <dbReference type="ARBA" id="ARBA00010690"/>
    </source>
</evidence>
<dbReference type="PRINTS" id="PR00950">
    <property type="entry name" value="TYPE3IMSPROT"/>
</dbReference>
<keyword evidence="15" id="KW-0966">Cell projection</keyword>
<dbReference type="PANTHER" id="PTHR30531">
    <property type="entry name" value="FLAGELLAR BIOSYNTHETIC PROTEIN FLHB"/>
    <property type="match status" value="1"/>
</dbReference>
<organism evidence="15 16">
    <name type="scientific">Dyella dinghuensis</name>
    <dbReference type="NCBI Taxonomy" id="1920169"/>
    <lineage>
        <taxon>Bacteria</taxon>
        <taxon>Pseudomonadati</taxon>
        <taxon>Pseudomonadota</taxon>
        <taxon>Gammaproteobacteria</taxon>
        <taxon>Lysobacterales</taxon>
        <taxon>Rhodanobacteraceae</taxon>
        <taxon>Dyella</taxon>
    </lineage>
</organism>
<keyword evidence="11 13" id="KW-1006">Bacterial flagellum protein export</keyword>
<evidence type="ECO:0000256" key="14">
    <source>
        <dbReference type="SAM" id="MobiDB-lite"/>
    </source>
</evidence>
<dbReference type="Gene3D" id="6.10.250.2080">
    <property type="match status" value="1"/>
</dbReference>
<evidence type="ECO:0000256" key="11">
    <source>
        <dbReference type="ARBA" id="ARBA00023225"/>
    </source>
</evidence>
<keyword evidence="7 13" id="KW-1005">Bacterial flagellum biogenesis</keyword>
<gene>
    <name evidence="13 15" type="primary">flhB</name>
    <name evidence="15" type="ORF">EKH79_11120</name>
</gene>
<keyword evidence="16" id="KW-1185">Reference proteome</keyword>
<dbReference type="EMBL" id="RYZR01000006">
    <property type="protein sequence ID" value="RUL62965.1"/>
    <property type="molecule type" value="Genomic_DNA"/>
</dbReference>
<dbReference type="InterPro" id="IPR029025">
    <property type="entry name" value="T3SS_substrate_exporter_C"/>
</dbReference>
<reference evidence="15 16" key="1">
    <citation type="submission" date="2018-12" db="EMBL/GenBank/DDBJ databases">
        <title>Dyella dinghuensis sp. nov. DHOA06 and Dyella choica sp. nov. 4M-K27, isolated from forest soil.</title>
        <authorList>
            <person name="Qiu L.-H."/>
            <person name="Gao Z.-H."/>
        </authorList>
    </citation>
    <scope>NUCLEOTIDE SEQUENCE [LARGE SCALE GENOMIC DNA]</scope>
    <source>
        <strain evidence="15 16">DHOA06</strain>
    </source>
</reference>
<dbReference type="GO" id="GO:0044780">
    <property type="term" value="P:bacterial-type flagellum assembly"/>
    <property type="evidence" value="ECO:0007669"/>
    <property type="project" value="InterPro"/>
</dbReference>
<dbReference type="Gene3D" id="3.40.1690.10">
    <property type="entry name" value="secretion proteins EscU"/>
    <property type="match status" value="1"/>
</dbReference>
<evidence type="ECO:0000256" key="10">
    <source>
        <dbReference type="ARBA" id="ARBA00023136"/>
    </source>
</evidence>
<comment type="similarity">
    <text evidence="2 13">Belongs to the type III secretion exporter family.</text>
</comment>
<name>A0A432LR03_9GAMM</name>
<evidence type="ECO:0000256" key="12">
    <source>
        <dbReference type="ARBA" id="ARBA00025078"/>
    </source>
</evidence>
<dbReference type="FunFam" id="3.40.1690.10:FF:000001">
    <property type="entry name" value="Flagellar biosynthetic protein FlhB"/>
    <property type="match status" value="1"/>
</dbReference>
<keyword evidence="15" id="KW-0282">Flagellum</keyword>
<evidence type="ECO:0000313" key="16">
    <source>
        <dbReference type="Proteomes" id="UP000267077"/>
    </source>
</evidence>
<evidence type="ECO:0000256" key="1">
    <source>
        <dbReference type="ARBA" id="ARBA00004651"/>
    </source>
</evidence>
<keyword evidence="6 13" id="KW-0812">Transmembrane</keyword>
<dbReference type="InterPro" id="IPR006135">
    <property type="entry name" value="T3SS_substrate_exporter"/>
</dbReference>
<dbReference type="PANTHER" id="PTHR30531:SF12">
    <property type="entry name" value="FLAGELLAR BIOSYNTHETIC PROTEIN FLHB"/>
    <property type="match status" value="1"/>
</dbReference>
<feature type="compositionally biased region" description="Basic and acidic residues" evidence="14">
    <location>
        <begin position="367"/>
        <end position="380"/>
    </location>
</feature>
<dbReference type="GO" id="GO:0005886">
    <property type="term" value="C:plasma membrane"/>
    <property type="evidence" value="ECO:0007669"/>
    <property type="project" value="UniProtKB-SubCell"/>
</dbReference>
<evidence type="ECO:0000256" key="9">
    <source>
        <dbReference type="ARBA" id="ARBA00022989"/>
    </source>
</evidence>
<evidence type="ECO:0000256" key="5">
    <source>
        <dbReference type="ARBA" id="ARBA00022475"/>
    </source>
</evidence>
<comment type="subcellular location">
    <subcellularLocation>
        <location evidence="1">Cell membrane</location>
        <topology evidence="1">Multi-pass membrane protein</topology>
    </subcellularLocation>
</comment>
<feature type="region of interest" description="Disordered" evidence="14">
    <location>
        <begin position="360"/>
        <end position="380"/>
    </location>
</feature>
<dbReference type="Proteomes" id="UP000267077">
    <property type="component" value="Unassembled WGS sequence"/>
</dbReference>
<evidence type="ECO:0000256" key="13">
    <source>
        <dbReference type="RuleBase" id="RU364091"/>
    </source>
</evidence>
<comment type="caution">
    <text evidence="13">Lacks conserved residue(s) required for the propagation of feature annotation.</text>
</comment>
<evidence type="ECO:0000256" key="8">
    <source>
        <dbReference type="ARBA" id="ARBA00022927"/>
    </source>
</evidence>
<keyword evidence="9 13" id="KW-1133">Transmembrane helix</keyword>
<keyword evidence="10 13" id="KW-0472">Membrane</keyword>
<evidence type="ECO:0000256" key="3">
    <source>
        <dbReference type="ARBA" id="ARBA00021622"/>
    </source>
</evidence>
<dbReference type="RefSeq" id="WP_126673903.1">
    <property type="nucleotide sequence ID" value="NZ_RYZR01000006.1"/>
</dbReference>
<dbReference type="InterPro" id="IPR006136">
    <property type="entry name" value="FlhB"/>
</dbReference>
<proteinExistence type="inferred from homology"/>
<dbReference type="SUPFAM" id="SSF160544">
    <property type="entry name" value="EscU C-terminal domain-like"/>
    <property type="match status" value="1"/>
</dbReference>
<evidence type="ECO:0000313" key="15">
    <source>
        <dbReference type="EMBL" id="RUL62965.1"/>
    </source>
</evidence>
<comment type="function">
    <text evidence="12 13">Required for formation of the rod structure in the basal body of the flagellar apparatus. Together with FliI and FliH, may constitute the export apparatus of flagellin.</text>
</comment>
<feature type="transmembrane region" description="Helical" evidence="13">
    <location>
        <begin position="91"/>
        <end position="117"/>
    </location>
</feature>
<dbReference type="GO" id="GO:0009306">
    <property type="term" value="P:protein secretion"/>
    <property type="evidence" value="ECO:0007669"/>
    <property type="project" value="InterPro"/>
</dbReference>
<dbReference type="NCBIfam" id="TIGR00328">
    <property type="entry name" value="flhB"/>
    <property type="match status" value="1"/>
</dbReference>
<accession>A0A432LR03</accession>
<keyword evidence="4 13" id="KW-0813">Transport</keyword>
<evidence type="ECO:0000256" key="7">
    <source>
        <dbReference type="ARBA" id="ARBA00022795"/>
    </source>
</evidence>
<evidence type="ECO:0000256" key="4">
    <source>
        <dbReference type="ARBA" id="ARBA00022448"/>
    </source>
</evidence>
<evidence type="ECO:0000256" key="6">
    <source>
        <dbReference type="ARBA" id="ARBA00022692"/>
    </source>
</evidence>
<dbReference type="Pfam" id="PF01312">
    <property type="entry name" value="Bac_export_2"/>
    <property type="match status" value="1"/>
</dbReference>
<feature type="region of interest" description="Disordered" evidence="14">
    <location>
        <begin position="1"/>
        <end position="30"/>
    </location>
</feature>
<dbReference type="OrthoDB" id="9807950at2"/>
<dbReference type="AlphaFoldDB" id="A0A432LR03"/>